<accession>W9PXE7</accession>
<dbReference type="Proteomes" id="UP000030751">
    <property type="component" value="Unassembled WGS sequence"/>
</dbReference>
<reference evidence="1" key="1">
    <citation type="submission" date="2011-10" db="EMBL/GenBank/DDBJ databases">
        <title>The Genome Sequence of Fusarium oxysporum HDV247.</title>
        <authorList>
            <consortium name="The Broad Institute Genome Sequencing Platform"/>
            <person name="Ma L.-J."/>
            <person name="Gale L.R."/>
            <person name="Schwartz D.C."/>
            <person name="Zhou S."/>
            <person name="Corby-Kistler H."/>
            <person name="Young S.K."/>
            <person name="Zeng Q."/>
            <person name="Gargeya S."/>
            <person name="Fitzgerald M."/>
            <person name="Haas B."/>
            <person name="Abouelleil A."/>
            <person name="Alvarado L."/>
            <person name="Arachchi H.M."/>
            <person name="Berlin A."/>
            <person name="Brown A."/>
            <person name="Chapman S.B."/>
            <person name="Chen Z."/>
            <person name="Dunbar C."/>
            <person name="Freedman E."/>
            <person name="Gearin G."/>
            <person name="Goldberg J."/>
            <person name="Griggs A."/>
            <person name="Gujja S."/>
            <person name="Heiman D."/>
            <person name="Howarth C."/>
            <person name="Larson L."/>
            <person name="Lui A."/>
            <person name="MacDonald P.J.P."/>
            <person name="Montmayeur A."/>
            <person name="Murphy C."/>
            <person name="Neiman D."/>
            <person name="Pearson M."/>
            <person name="Priest M."/>
            <person name="Roberts A."/>
            <person name="Saif S."/>
            <person name="Shea T."/>
            <person name="Shenoy N."/>
            <person name="Sisk P."/>
            <person name="Stolte C."/>
            <person name="Sykes S."/>
            <person name="Wortman J."/>
            <person name="Nusbaum C."/>
            <person name="Birren B."/>
        </authorList>
    </citation>
    <scope>NUCLEOTIDE SEQUENCE [LARGE SCALE GENOMIC DNA]</scope>
    <source>
        <strain evidence="1">HDV247</strain>
    </source>
</reference>
<protein>
    <submittedName>
        <fullName evidence="1">Uncharacterized protein</fullName>
    </submittedName>
</protein>
<name>W9PXE7_FUSOX</name>
<reference evidence="1" key="2">
    <citation type="submission" date="2012-05" db="EMBL/GenBank/DDBJ databases">
        <title>Annotation of the Genome Sequence of Fusarium oxysporum HDV247.</title>
        <authorList>
            <consortium name="The Broad Institute Genomics Platform"/>
            <person name="Ma L.-J."/>
            <person name="Corby-Kistler H."/>
            <person name="Broz K."/>
            <person name="Gale L.R."/>
            <person name="Jonkers W."/>
            <person name="O'Donnell K."/>
            <person name="Ploetz R."/>
            <person name="Steinberg C."/>
            <person name="Schwartz D.C."/>
            <person name="VanEtten H."/>
            <person name="Zhou S."/>
            <person name="Young S.K."/>
            <person name="Zeng Q."/>
            <person name="Gargeya S."/>
            <person name="Fitzgerald M."/>
            <person name="Abouelleil A."/>
            <person name="Alvarado L."/>
            <person name="Chapman S.B."/>
            <person name="Gainer-Dewar J."/>
            <person name="Goldberg J."/>
            <person name="Griggs A."/>
            <person name="Gujja S."/>
            <person name="Hansen M."/>
            <person name="Howarth C."/>
            <person name="Imamovic A."/>
            <person name="Ireland A."/>
            <person name="Larimer J."/>
            <person name="McCowan C."/>
            <person name="Murphy C."/>
            <person name="Pearson M."/>
            <person name="Poon T.W."/>
            <person name="Priest M."/>
            <person name="Roberts A."/>
            <person name="Saif S."/>
            <person name="Shea T."/>
            <person name="Sykes S."/>
            <person name="Wortman J."/>
            <person name="Nusbaum C."/>
            <person name="Birren B."/>
        </authorList>
    </citation>
    <scope>NUCLEOTIDE SEQUENCE</scope>
    <source>
        <strain evidence="1">HDV247</strain>
    </source>
</reference>
<proteinExistence type="predicted"/>
<dbReference type="EMBL" id="JH650971">
    <property type="protein sequence ID" value="EXA44325.1"/>
    <property type="molecule type" value="Genomic_DNA"/>
</dbReference>
<organism evidence="1">
    <name type="scientific">Fusarium oxysporum f. sp. pisi HDV247</name>
    <dbReference type="NCBI Taxonomy" id="1080344"/>
    <lineage>
        <taxon>Eukaryota</taxon>
        <taxon>Fungi</taxon>
        <taxon>Dikarya</taxon>
        <taxon>Ascomycota</taxon>
        <taxon>Pezizomycotina</taxon>
        <taxon>Sordariomycetes</taxon>
        <taxon>Hypocreomycetidae</taxon>
        <taxon>Hypocreales</taxon>
        <taxon>Nectriaceae</taxon>
        <taxon>Fusarium</taxon>
        <taxon>Fusarium oxysporum species complex</taxon>
    </lineage>
</organism>
<evidence type="ECO:0000313" key="1">
    <source>
        <dbReference type="EMBL" id="EXA44325.1"/>
    </source>
</evidence>
<dbReference type="HOGENOM" id="CLU_3224608_0_0_1"/>
<gene>
    <name evidence="1" type="ORF">FOVG_05797</name>
</gene>
<dbReference type="AlphaFoldDB" id="W9PXE7"/>
<sequence>MSVTQEVPSVNKAVNSVRQLDGEEMMKHDVDTTRSLKLNEWVPP</sequence>